<proteinExistence type="inferred from homology"/>
<feature type="transmembrane region" description="Helical" evidence="6">
    <location>
        <begin position="175"/>
        <end position="196"/>
    </location>
</feature>
<accession>A0ABS8ZMB1</accession>
<evidence type="ECO:0000259" key="8">
    <source>
        <dbReference type="Pfam" id="PF00892"/>
    </source>
</evidence>
<feature type="domain" description="EamA" evidence="8">
    <location>
        <begin position="3"/>
        <end position="132"/>
    </location>
</feature>
<keyword evidence="10" id="KW-1185">Reference proteome</keyword>
<dbReference type="EMBL" id="JAJVCN010000003">
    <property type="protein sequence ID" value="MCE7008899.1"/>
    <property type="molecule type" value="Genomic_DNA"/>
</dbReference>
<feature type="transmembrane region" description="Helical" evidence="6">
    <location>
        <begin position="116"/>
        <end position="136"/>
    </location>
</feature>
<feature type="transmembrane region" description="Helical" evidence="6">
    <location>
        <begin position="148"/>
        <end position="168"/>
    </location>
</feature>
<name>A0ABS8ZMB1_9PSEU</name>
<dbReference type="Pfam" id="PF00892">
    <property type="entry name" value="EamA"/>
    <property type="match status" value="2"/>
</dbReference>
<feature type="transmembrane region" description="Helical" evidence="6">
    <location>
        <begin position="91"/>
        <end position="109"/>
    </location>
</feature>
<comment type="caution">
    <text evidence="9">The sequence shown here is derived from an EMBL/GenBank/DDBJ whole genome shotgun (WGS) entry which is preliminary data.</text>
</comment>
<keyword evidence="5 6" id="KW-0472">Membrane</keyword>
<dbReference type="InterPro" id="IPR050638">
    <property type="entry name" value="AA-Vitamin_Transporters"/>
</dbReference>
<dbReference type="PANTHER" id="PTHR32322:SF2">
    <property type="entry name" value="EAMA DOMAIN-CONTAINING PROTEIN"/>
    <property type="match status" value="1"/>
</dbReference>
<feature type="transmembrane region" description="Helical" evidence="6">
    <location>
        <begin position="35"/>
        <end position="51"/>
    </location>
</feature>
<feature type="domain" description="EamA" evidence="8">
    <location>
        <begin position="145"/>
        <end position="281"/>
    </location>
</feature>
<feature type="transmembrane region" description="Helical" evidence="6">
    <location>
        <begin position="264"/>
        <end position="283"/>
    </location>
</feature>
<evidence type="ECO:0000256" key="7">
    <source>
        <dbReference type="SAM" id="SignalP"/>
    </source>
</evidence>
<reference evidence="9 10" key="1">
    <citation type="submission" date="2021-12" db="EMBL/GenBank/DDBJ databases">
        <title>Genome sequence of Kibdelosporangium philippinense ATCC 49844.</title>
        <authorList>
            <person name="Fedorov E.A."/>
            <person name="Omeragic M."/>
            <person name="Shalygina K.F."/>
            <person name="Maclea K.S."/>
        </authorList>
    </citation>
    <scope>NUCLEOTIDE SEQUENCE [LARGE SCALE GENOMIC DNA]</scope>
    <source>
        <strain evidence="9 10">ATCC 49844</strain>
    </source>
</reference>
<keyword evidence="3 6" id="KW-0812">Transmembrane</keyword>
<comment type="subcellular location">
    <subcellularLocation>
        <location evidence="1">Membrane</location>
        <topology evidence="1">Multi-pass membrane protein</topology>
    </subcellularLocation>
</comment>
<dbReference type="Proteomes" id="UP001521150">
    <property type="component" value="Unassembled WGS sequence"/>
</dbReference>
<dbReference type="InterPro" id="IPR000620">
    <property type="entry name" value="EamA_dom"/>
</dbReference>
<evidence type="ECO:0000313" key="9">
    <source>
        <dbReference type="EMBL" id="MCE7008899.1"/>
    </source>
</evidence>
<dbReference type="PANTHER" id="PTHR32322">
    <property type="entry name" value="INNER MEMBRANE TRANSPORTER"/>
    <property type="match status" value="1"/>
</dbReference>
<evidence type="ECO:0000256" key="5">
    <source>
        <dbReference type="ARBA" id="ARBA00023136"/>
    </source>
</evidence>
<feature type="chain" id="PRO_5047253220" evidence="7">
    <location>
        <begin position="20"/>
        <end position="295"/>
    </location>
</feature>
<evidence type="ECO:0000256" key="3">
    <source>
        <dbReference type="ARBA" id="ARBA00022692"/>
    </source>
</evidence>
<evidence type="ECO:0000313" key="10">
    <source>
        <dbReference type="Proteomes" id="UP001521150"/>
    </source>
</evidence>
<gene>
    <name evidence="9" type="ORF">LWC34_39725</name>
</gene>
<evidence type="ECO:0000256" key="1">
    <source>
        <dbReference type="ARBA" id="ARBA00004141"/>
    </source>
</evidence>
<keyword evidence="7" id="KW-0732">Signal</keyword>
<dbReference type="RefSeq" id="WP_233730351.1">
    <property type="nucleotide sequence ID" value="NZ_JAJVCN010000003.1"/>
</dbReference>
<protein>
    <submittedName>
        <fullName evidence="9">DMT family transporter</fullName>
    </submittedName>
</protein>
<feature type="signal peptide" evidence="7">
    <location>
        <begin position="1"/>
        <end position="19"/>
    </location>
</feature>
<evidence type="ECO:0000256" key="4">
    <source>
        <dbReference type="ARBA" id="ARBA00022989"/>
    </source>
</evidence>
<evidence type="ECO:0000256" key="2">
    <source>
        <dbReference type="ARBA" id="ARBA00007362"/>
    </source>
</evidence>
<evidence type="ECO:0000256" key="6">
    <source>
        <dbReference type="SAM" id="Phobius"/>
    </source>
</evidence>
<keyword evidence="4 6" id="KW-1133">Transmembrane helix</keyword>
<feature type="transmembrane region" description="Helical" evidence="6">
    <location>
        <begin position="208"/>
        <end position="227"/>
    </location>
</feature>
<organism evidence="9 10">
    <name type="scientific">Kibdelosporangium philippinense</name>
    <dbReference type="NCBI Taxonomy" id="211113"/>
    <lineage>
        <taxon>Bacteria</taxon>
        <taxon>Bacillati</taxon>
        <taxon>Actinomycetota</taxon>
        <taxon>Actinomycetes</taxon>
        <taxon>Pseudonocardiales</taxon>
        <taxon>Pseudonocardiaceae</taxon>
        <taxon>Kibdelosporangium</taxon>
    </lineage>
</organism>
<dbReference type="SUPFAM" id="SSF103481">
    <property type="entry name" value="Multidrug resistance efflux transporter EmrE"/>
    <property type="match status" value="2"/>
</dbReference>
<comment type="similarity">
    <text evidence="2">Belongs to the EamA transporter family.</text>
</comment>
<feature type="transmembrane region" description="Helical" evidence="6">
    <location>
        <begin position="63"/>
        <end position="85"/>
    </location>
</feature>
<sequence length="295" mass="30569">MRTYLMLVLVMALWGSAFASSKLGVNEVPPQVAAFFRFGFGAVVLLALHSTRRGIPRKDLGKIAGLGMLGMFGYNSFFFLALSLAPSADGSVIVPVTAPVITVAVTALLGRRKLTVRSFTGLAIAVAGATVFFVGIPGGGSARLVGDLLFLGAAACWAAYTMLGAPLLSRLPAFTVTTFATTAGALALGVVALPFFGDVQWSTLGAEFWLNQAYLAILPTALAYVMYYEAVRTVGPATASSAMFLVPVFGLLGAWAVLDESITPVQAIGAAGMLVGAFLATIVKTPKLVPVGSPR</sequence>
<dbReference type="InterPro" id="IPR037185">
    <property type="entry name" value="EmrE-like"/>
</dbReference>
<feature type="transmembrane region" description="Helical" evidence="6">
    <location>
        <begin position="239"/>
        <end position="258"/>
    </location>
</feature>